<dbReference type="GO" id="GO:0006508">
    <property type="term" value="P:proteolysis"/>
    <property type="evidence" value="ECO:0007669"/>
    <property type="project" value="UniProtKB-KW"/>
</dbReference>
<evidence type="ECO:0000313" key="3">
    <source>
        <dbReference type="EMBL" id="TDW24855.1"/>
    </source>
</evidence>
<dbReference type="InterPro" id="IPR003675">
    <property type="entry name" value="Rce1/LyrA-like_dom"/>
</dbReference>
<proteinExistence type="predicted"/>
<gene>
    <name evidence="3" type="ORF">EDD63_1076</name>
</gene>
<feature type="domain" description="CAAX prenyl protease 2/Lysostaphin resistance protein A-like" evidence="2">
    <location>
        <begin position="112"/>
        <end position="215"/>
    </location>
</feature>
<name>A0A4R8A3K5_9FIRM</name>
<feature type="transmembrane region" description="Helical" evidence="1">
    <location>
        <begin position="86"/>
        <end position="107"/>
    </location>
</feature>
<keyword evidence="1" id="KW-0812">Transmembrane</keyword>
<feature type="transmembrane region" description="Helical" evidence="1">
    <location>
        <begin position="49"/>
        <end position="65"/>
    </location>
</feature>
<feature type="transmembrane region" description="Helical" evidence="1">
    <location>
        <begin position="174"/>
        <end position="194"/>
    </location>
</feature>
<dbReference type="Pfam" id="PF02517">
    <property type="entry name" value="Rce1-like"/>
    <property type="match status" value="1"/>
</dbReference>
<dbReference type="EMBL" id="SODD01000007">
    <property type="protein sequence ID" value="TDW24855.1"/>
    <property type="molecule type" value="Genomic_DNA"/>
</dbReference>
<feature type="transmembrane region" description="Helical" evidence="1">
    <location>
        <begin position="113"/>
        <end position="131"/>
    </location>
</feature>
<dbReference type="GO" id="GO:0080120">
    <property type="term" value="P:CAAX-box protein maturation"/>
    <property type="evidence" value="ECO:0007669"/>
    <property type="project" value="UniProtKB-ARBA"/>
</dbReference>
<protein>
    <submittedName>
        <fullName evidence="3">CAAX prenyl protease-like protein</fullName>
    </submittedName>
</protein>
<keyword evidence="1" id="KW-0472">Membrane</keyword>
<dbReference type="Proteomes" id="UP000294743">
    <property type="component" value="Unassembled WGS sequence"/>
</dbReference>
<evidence type="ECO:0000313" key="4">
    <source>
        <dbReference type="Proteomes" id="UP000294743"/>
    </source>
</evidence>
<keyword evidence="4" id="KW-1185">Reference proteome</keyword>
<evidence type="ECO:0000256" key="1">
    <source>
        <dbReference type="SAM" id="Phobius"/>
    </source>
</evidence>
<keyword evidence="3" id="KW-0645">Protease</keyword>
<accession>A0A4R8A3K5</accession>
<feature type="transmembrane region" description="Helical" evidence="1">
    <location>
        <begin position="143"/>
        <end position="162"/>
    </location>
</feature>
<feature type="transmembrane region" description="Helical" evidence="1">
    <location>
        <begin position="12"/>
        <end position="34"/>
    </location>
</feature>
<evidence type="ECO:0000259" key="2">
    <source>
        <dbReference type="Pfam" id="PF02517"/>
    </source>
</evidence>
<dbReference type="RefSeq" id="WP_134168419.1">
    <property type="nucleotide sequence ID" value="NZ_SODD01000007.1"/>
</dbReference>
<reference evidence="3 4" key="1">
    <citation type="submission" date="2019-03" db="EMBL/GenBank/DDBJ databases">
        <title>Genomic Encyclopedia of Type Strains, Phase IV (KMG-IV): sequencing the most valuable type-strain genomes for metagenomic binning, comparative biology and taxonomic classification.</title>
        <authorList>
            <person name="Goeker M."/>
        </authorList>
    </citation>
    <scope>NUCLEOTIDE SEQUENCE [LARGE SCALE GENOMIC DNA]</scope>
    <source>
        <strain evidence="3 4">DSM 28867</strain>
    </source>
</reference>
<comment type="caution">
    <text evidence="3">The sequence shown here is derived from an EMBL/GenBank/DDBJ whole genome shotgun (WGS) entry which is preliminary data.</text>
</comment>
<keyword evidence="3" id="KW-0378">Hydrolase</keyword>
<dbReference type="OrthoDB" id="371054at2"/>
<sequence>MNKFIKTFSKCLLLVFVLLLVYRLYFACIVTKFISEPLDIKQMLINSRILPNAIMLFLIALWMRVKKVSFHELGFVKMQKEGFVDCFYFLPIVGLLLVIFLTMQPYAPMDVTMWIMVLIEIFLIAIIEEVIFRGIIYRALLPYGNLVTLFGTAILFTIAHIGSLTEISSVNNELVFYLLSSMMFYFTVSLMFSYIRYNAKSIIPCIVYHVLHNLIVVNTSFDVFYLIAFFTAYAYAMHVYNKRKERIV</sequence>
<dbReference type="AlphaFoldDB" id="A0A4R8A3K5"/>
<organism evidence="3 4">
    <name type="scientific">Breznakia blatticola</name>
    <dbReference type="NCBI Taxonomy" id="1754012"/>
    <lineage>
        <taxon>Bacteria</taxon>
        <taxon>Bacillati</taxon>
        <taxon>Bacillota</taxon>
        <taxon>Erysipelotrichia</taxon>
        <taxon>Erysipelotrichales</taxon>
        <taxon>Erysipelotrichaceae</taxon>
        <taxon>Breznakia</taxon>
    </lineage>
</organism>
<keyword evidence="1" id="KW-1133">Transmembrane helix</keyword>
<dbReference type="GO" id="GO:0004175">
    <property type="term" value="F:endopeptidase activity"/>
    <property type="evidence" value="ECO:0007669"/>
    <property type="project" value="UniProtKB-ARBA"/>
</dbReference>